<dbReference type="CDD" id="cd07750">
    <property type="entry name" value="PolyPPase_VTC_like"/>
    <property type="match status" value="1"/>
</dbReference>
<organism evidence="2 3">
    <name type="scientific">Alkaliphilus hydrothermalis</name>
    <dbReference type="NCBI Taxonomy" id="1482730"/>
    <lineage>
        <taxon>Bacteria</taxon>
        <taxon>Bacillati</taxon>
        <taxon>Bacillota</taxon>
        <taxon>Clostridia</taxon>
        <taxon>Peptostreptococcales</taxon>
        <taxon>Natronincolaceae</taxon>
        <taxon>Alkaliphilus</taxon>
    </lineage>
</organism>
<proteinExistence type="predicted"/>
<gene>
    <name evidence="2" type="ORF">JOC73_000020</name>
</gene>
<dbReference type="EMBL" id="JAFBEE010000001">
    <property type="protein sequence ID" value="MBM7613512.1"/>
    <property type="molecule type" value="Genomic_DNA"/>
</dbReference>
<comment type="caution">
    <text evidence="2">The sequence shown here is derived from an EMBL/GenBank/DDBJ whole genome shotgun (WGS) entry which is preliminary data.</text>
</comment>
<dbReference type="Pfam" id="PF09359">
    <property type="entry name" value="VTC"/>
    <property type="match status" value="1"/>
</dbReference>
<evidence type="ECO:0000259" key="1">
    <source>
        <dbReference type="Pfam" id="PF09359"/>
    </source>
</evidence>
<evidence type="ECO:0000313" key="3">
    <source>
        <dbReference type="Proteomes" id="UP001314796"/>
    </source>
</evidence>
<reference evidence="2 3" key="1">
    <citation type="submission" date="2021-01" db="EMBL/GenBank/DDBJ databases">
        <title>Genomic Encyclopedia of Type Strains, Phase IV (KMG-IV): sequencing the most valuable type-strain genomes for metagenomic binning, comparative biology and taxonomic classification.</title>
        <authorList>
            <person name="Goeker M."/>
        </authorList>
    </citation>
    <scope>NUCLEOTIDE SEQUENCE [LARGE SCALE GENOMIC DNA]</scope>
    <source>
        <strain evidence="2 3">DSM 25890</strain>
    </source>
</reference>
<name>A0ABS2NKT5_9FIRM</name>
<feature type="domain" description="VTC" evidence="1">
    <location>
        <begin position="9"/>
        <end position="229"/>
    </location>
</feature>
<protein>
    <recommendedName>
        <fullName evidence="1">VTC domain-containing protein</fullName>
    </recommendedName>
</protein>
<dbReference type="InterPro" id="IPR018966">
    <property type="entry name" value="VTC_domain"/>
</dbReference>
<evidence type="ECO:0000313" key="2">
    <source>
        <dbReference type="EMBL" id="MBM7613512.1"/>
    </source>
</evidence>
<keyword evidence="3" id="KW-1185">Reference proteome</keyword>
<sequence>MEKHEKVYRHEIKYFIHKRQAAELRFFLKSNTTLDSNGDETGSYWIRSLYFDTLDNRDYYEKMMGHNIRKKIRLRIYEQNTPTVKLEIKNKYNNYTLKESATISKEVALALIQGESNKLLRYKNSTCNKVFALMHSNLYRPIVTVDYEREAFLYNIQNIRLTIDKNIRASCDYDVFFGDEQCMIPVINEGIYVLEIKYDHVLPPFLQKVLSTFQIQRSQVSKYCLGRNILGK</sequence>
<accession>A0ABS2NKT5</accession>
<dbReference type="RefSeq" id="WP_204399805.1">
    <property type="nucleotide sequence ID" value="NZ_JAFBEE010000001.1"/>
</dbReference>
<dbReference type="Gene3D" id="3.20.100.30">
    <property type="entry name" value="VTC, catalytic tunnel domain"/>
    <property type="match status" value="1"/>
</dbReference>
<dbReference type="InterPro" id="IPR042267">
    <property type="entry name" value="VTC_sf"/>
</dbReference>
<dbReference type="Proteomes" id="UP001314796">
    <property type="component" value="Unassembled WGS sequence"/>
</dbReference>